<accession>A0A0L0MGG1</accession>
<dbReference type="Gene3D" id="3.40.50.150">
    <property type="entry name" value="Vaccinia Virus protein VP39"/>
    <property type="match status" value="1"/>
</dbReference>
<keyword evidence="3" id="KW-1185">Reference proteome</keyword>
<sequence length="219" mass="25120">MDRVSGASEGVRELDEPLRRIASGDRVIEDKDGKRKHDFPLGGRGRSSFEASSRLHELWRRRREMRRGFADRAHPFVHQGQGKPYLHKMFLELSHALLRPQGRLGMIVPGGILGDKGSTELRTLFFERCDWQWLFGFENRAGIFDIHRSFRFCVLIVQKGGETHAMRAAFMHRDAADWQHAERHAMAYPRARVEAFSPRSKAILEIGGARSAHAADHLR</sequence>
<dbReference type="PATRIC" id="fig|242163.4.peg.3336"/>
<dbReference type="SUPFAM" id="SSF53335">
    <property type="entry name" value="S-adenosyl-L-methionine-dependent methyltransferases"/>
    <property type="match status" value="1"/>
</dbReference>
<reference evidence="3" key="1">
    <citation type="submission" date="2015-06" db="EMBL/GenBank/DDBJ databases">
        <title>Comparative genomics of Burkholderia leaf nodule symbionts.</title>
        <authorList>
            <person name="Carlier A."/>
            <person name="Eberl L."/>
            <person name="Pinto-Carbo M."/>
        </authorList>
    </citation>
    <scope>NUCLEOTIDE SEQUENCE [LARGE SCALE GENOMIC DNA]</scope>
    <source>
        <strain evidence="3">UZHbot4</strain>
    </source>
</reference>
<gene>
    <name evidence="2" type="ORF">BVER_04281</name>
</gene>
<dbReference type="EMBL" id="LFJJ01000023">
    <property type="protein sequence ID" value="KND61380.1"/>
    <property type="molecule type" value="Genomic_DNA"/>
</dbReference>
<evidence type="ECO:0000313" key="3">
    <source>
        <dbReference type="Proteomes" id="UP000036959"/>
    </source>
</evidence>
<proteinExistence type="predicted"/>
<protein>
    <submittedName>
        <fullName evidence="2">Putative type IIS restriction /modification enzyme, N-terminal half</fullName>
    </submittedName>
</protein>
<feature type="compositionally biased region" description="Basic and acidic residues" evidence="1">
    <location>
        <begin position="25"/>
        <end position="39"/>
    </location>
</feature>
<feature type="region of interest" description="Disordered" evidence="1">
    <location>
        <begin position="25"/>
        <end position="45"/>
    </location>
</feature>
<evidence type="ECO:0000256" key="1">
    <source>
        <dbReference type="SAM" id="MobiDB-lite"/>
    </source>
</evidence>
<comment type="caution">
    <text evidence="2">The sequence shown here is derived from an EMBL/GenBank/DDBJ whole genome shotgun (WGS) entry which is preliminary data.</text>
</comment>
<organism evidence="2 3">
    <name type="scientific">Candidatus Burkholderia verschuerenii</name>
    <dbReference type="NCBI Taxonomy" id="242163"/>
    <lineage>
        <taxon>Bacteria</taxon>
        <taxon>Pseudomonadati</taxon>
        <taxon>Pseudomonadota</taxon>
        <taxon>Betaproteobacteria</taxon>
        <taxon>Burkholderiales</taxon>
        <taxon>Burkholderiaceae</taxon>
        <taxon>Burkholderia</taxon>
    </lineage>
</organism>
<name>A0A0L0MGG1_9BURK</name>
<dbReference type="Proteomes" id="UP000036959">
    <property type="component" value="Unassembled WGS sequence"/>
</dbReference>
<evidence type="ECO:0000313" key="2">
    <source>
        <dbReference type="EMBL" id="KND61380.1"/>
    </source>
</evidence>
<dbReference type="InterPro" id="IPR029063">
    <property type="entry name" value="SAM-dependent_MTases_sf"/>
</dbReference>
<dbReference type="AlphaFoldDB" id="A0A0L0MGG1"/>